<dbReference type="RefSeq" id="WP_018709010.1">
    <property type="nucleotide sequence ID" value="NZ_BOQT01000015.1"/>
</dbReference>
<evidence type="ECO:0000313" key="2">
    <source>
        <dbReference type="EMBL" id="GIN22324.1"/>
    </source>
</evidence>
<comment type="caution">
    <text evidence="2">The sequence shown here is derived from an EMBL/GenBank/DDBJ whole genome shotgun (WGS) entry which is preliminary data.</text>
</comment>
<name>A0ABQ4K9C3_9BACI</name>
<dbReference type="PROSITE" id="PS50943">
    <property type="entry name" value="HTH_CROC1"/>
    <property type="match status" value="1"/>
</dbReference>
<dbReference type="Proteomes" id="UP000680279">
    <property type="component" value="Unassembled WGS sequence"/>
</dbReference>
<dbReference type="SMART" id="SM00530">
    <property type="entry name" value="HTH_XRE"/>
    <property type="match status" value="1"/>
</dbReference>
<sequence length="69" mass="7819">MLHEKIKRVRRSKNVKQAVIANVLGITVQAYSMKEGGKRPITTVELELIAAVLEVPVSIFFWGENKRKV</sequence>
<feature type="domain" description="HTH cro/C1-type" evidence="1">
    <location>
        <begin position="6"/>
        <end position="60"/>
    </location>
</feature>
<keyword evidence="3" id="KW-1185">Reference proteome</keyword>
<accession>A0ABQ4K9C3</accession>
<evidence type="ECO:0000259" key="1">
    <source>
        <dbReference type="PROSITE" id="PS50943"/>
    </source>
</evidence>
<dbReference type="Pfam" id="PF01381">
    <property type="entry name" value="HTH_3"/>
    <property type="match status" value="1"/>
</dbReference>
<protein>
    <recommendedName>
        <fullName evidence="1">HTH cro/C1-type domain-containing protein</fullName>
    </recommendedName>
</protein>
<gene>
    <name evidence="2" type="ORF">J1TS3_34580</name>
</gene>
<reference evidence="2 3" key="1">
    <citation type="submission" date="2021-03" db="EMBL/GenBank/DDBJ databases">
        <title>Antimicrobial resistance genes in bacteria isolated from Japanese honey, and their potential for conferring macrolide and lincosamide resistance in the American foulbrood pathogen Paenibacillus larvae.</title>
        <authorList>
            <person name="Okamoto M."/>
            <person name="Kumagai M."/>
            <person name="Kanamori H."/>
            <person name="Takamatsu D."/>
        </authorList>
    </citation>
    <scope>NUCLEOTIDE SEQUENCE [LARGE SCALE GENOMIC DNA]</scope>
    <source>
        <strain evidence="2 3">J1TS3</strain>
    </source>
</reference>
<dbReference type="InterPro" id="IPR010982">
    <property type="entry name" value="Lambda_DNA-bd_dom_sf"/>
</dbReference>
<dbReference type="Gene3D" id="1.10.260.40">
    <property type="entry name" value="lambda repressor-like DNA-binding domains"/>
    <property type="match status" value="1"/>
</dbReference>
<dbReference type="SUPFAM" id="SSF47413">
    <property type="entry name" value="lambda repressor-like DNA-binding domains"/>
    <property type="match status" value="1"/>
</dbReference>
<dbReference type="CDD" id="cd00093">
    <property type="entry name" value="HTH_XRE"/>
    <property type="match status" value="1"/>
</dbReference>
<evidence type="ECO:0000313" key="3">
    <source>
        <dbReference type="Proteomes" id="UP000680279"/>
    </source>
</evidence>
<proteinExistence type="predicted"/>
<dbReference type="EMBL" id="BOQT01000015">
    <property type="protein sequence ID" value="GIN22324.1"/>
    <property type="molecule type" value="Genomic_DNA"/>
</dbReference>
<dbReference type="InterPro" id="IPR001387">
    <property type="entry name" value="Cro/C1-type_HTH"/>
</dbReference>
<organism evidence="2 3">
    <name type="scientific">Siminovitchia fordii</name>
    <dbReference type="NCBI Taxonomy" id="254759"/>
    <lineage>
        <taxon>Bacteria</taxon>
        <taxon>Bacillati</taxon>
        <taxon>Bacillota</taxon>
        <taxon>Bacilli</taxon>
        <taxon>Bacillales</taxon>
        <taxon>Bacillaceae</taxon>
        <taxon>Siminovitchia</taxon>
    </lineage>
</organism>